<dbReference type="GO" id="GO:0009306">
    <property type="term" value="P:protein secretion"/>
    <property type="evidence" value="ECO:0007669"/>
    <property type="project" value="InterPro"/>
</dbReference>
<comment type="similarity">
    <text evidence="2 9">Belongs to the membrane fusion protein (MFP) (TC 8.A.1) family.</text>
</comment>
<dbReference type="GO" id="GO:0005886">
    <property type="term" value="C:plasma membrane"/>
    <property type="evidence" value="ECO:0007669"/>
    <property type="project" value="UniProtKB-SubCell"/>
</dbReference>
<sequence>MKDTDWDLKEFADGAAASRIGRTSSRLTIFLAVLLAMFVGGVLWASWAVVEEVARAGGQVVPSGRARTVESLEGGIVREINVREGDVVSAGDVLVRIDDTGSAANLGELQAQKQALTARSIRLEAEAIGSEELDFSGTTIAPDSPLALREIALFNSRLASYFGQRAVVEAQVAQRQQDIHEISLNIQRADETLALLDEEIELRADSGVVSRAQIIPTERERIAKRQERDSSASRLASAKVAVNEAEARLVELELNRKAEISTERSDTMNQLSVINESLIKASDIVSRANLRAPVDGIISSLNVNTLGSVIAPGEEVLRVVPLDDFLQVEARARPEDIAFMRPGLPARVKLTSFDFTIYGALDAKVERVGADAEKDETTGEVYFPVIVVTDETTLEHEGQAFDIRPGMVASVDIITGERTVLEYLLKPFQKARFEALRER</sequence>
<dbReference type="PROSITE" id="PS00543">
    <property type="entry name" value="HLYD_FAMILY"/>
    <property type="match status" value="1"/>
</dbReference>
<dbReference type="InterPro" id="IPR058982">
    <property type="entry name" value="Beta-barrel_AprE"/>
</dbReference>
<evidence type="ECO:0000256" key="10">
    <source>
        <dbReference type="SAM" id="Coils"/>
    </source>
</evidence>
<dbReference type="InterPro" id="IPR006144">
    <property type="entry name" value="Secretion_HlyD_CS"/>
</dbReference>
<gene>
    <name evidence="13" type="ORF">OH136_11470</name>
</gene>
<dbReference type="PANTHER" id="PTHR30386:SF26">
    <property type="entry name" value="TRANSPORT PROTEIN COMB"/>
    <property type="match status" value="1"/>
</dbReference>
<comment type="subcellular location">
    <subcellularLocation>
        <location evidence="1 9">Cell inner membrane</location>
        <topology evidence="1 9">Single-pass membrane protein</topology>
    </subcellularLocation>
</comment>
<evidence type="ECO:0000256" key="2">
    <source>
        <dbReference type="ARBA" id="ARBA00009477"/>
    </source>
</evidence>
<evidence type="ECO:0000256" key="5">
    <source>
        <dbReference type="ARBA" id="ARBA00022519"/>
    </source>
</evidence>
<evidence type="ECO:0000256" key="4">
    <source>
        <dbReference type="ARBA" id="ARBA00022475"/>
    </source>
</evidence>
<dbReference type="AlphaFoldDB" id="A0AAE3IZF8"/>
<organism evidence="13 14">
    <name type="scientific">Halocynthiibacter halioticoli</name>
    <dbReference type="NCBI Taxonomy" id="2986804"/>
    <lineage>
        <taxon>Bacteria</taxon>
        <taxon>Pseudomonadati</taxon>
        <taxon>Pseudomonadota</taxon>
        <taxon>Alphaproteobacteria</taxon>
        <taxon>Rhodobacterales</taxon>
        <taxon>Paracoccaceae</taxon>
        <taxon>Halocynthiibacter</taxon>
    </lineage>
</organism>
<evidence type="ECO:0000256" key="7">
    <source>
        <dbReference type="ARBA" id="ARBA00022989"/>
    </source>
</evidence>
<dbReference type="InterPro" id="IPR010129">
    <property type="entry name" value="T1SS_HlyD"/>
</dbReference>
<evidence type="ECO:0000256" key="8">
    <source>
        <dbReference type="ARBA" id="ARBA00023136"/>
    </source>
</evidence>
<accession>A0AAE3IZF8</accession>
<name>A0AAE3IZF8_9RHOB</name>
<keyword evidence="4 9" id="KW-1003">Cell membrane</keyword>
<evidence type="ECO:0000259" key="12">
    <source>
        <dbReference type="Pfam" id="PF26002"/>
    </source>
</evidence>
<dbReference type="Gene3D" id="2.40.50.100">
    <property type="match status" value="1"/>
</dbReference>
<dbReference type="Pfam" id="PF25994">
    <property type="entry name" value="HH_AprE"/>
    <property type="match status" value="1"/>
</dbReference>
<dbReference type="Proteomes" id="UP001208041">
    <property type="component" value="Unassembled WGS sequence"/>
</dbReference>
<keyword evidence="5 9" id="KW-0997">Cell inner membrane</keyword>
<keyword evidence="6 9" id="KW-0812">Transmembrane</keyword>
<evidence type="ECO:0000256" key="9">
    <source>
        <dbReference type="RuleBase" id="RU365093"/>
    </source>
</evidence>
<dbReference type="EMBL" id="JAOYFC010000002">
    <property type="protein sequence ID" value="MCV6825172.1"/>
    <property type="molecule type" value="Genomic_DNA"/>
</dbReference>
<evidence type="ECO:0000259" key="11">
    <source>
        <dbReference type="Pfam" id="PF25994"/>
    </source>
</evidence>
<reference evidence="13" key="1">
    <citation type="submission" date="2022-10" db="EMBL/GenBank/DDBJ databases">
        <authorList>
            <person name="Yue Y."/>
        </authorList>
    </citation>
    <scope>NUCLEOTIDE SEQUENCE</scope>
    <source>
        <strain evidence="13">Z654</strain>
    </source>
</reference>
<dbReference type="PANTHER" id="PTHR30386">
    <property type="entry name" value="MEMBRANE FUSION SUBUNIT OF EMRAB-TOLC MULTIDRUG EFFLUX PUMP"/>
    <property type="match status" value="1"/>
</dbReference>
<feature type="domain" description="AprE-like beta-barrel" evidence="12">
    <location>
        <begin position="326"/>
        <end position="416"/>
    </location>
</feature>
<dbReference type="SUPFAM" id="SSF111369">
    <property type="entry name" value="HlyD-like secretion proteins"/>
    <property type="match status" value="1"/>
</dbReference>
<keyword evidence="10" id="KW-0175">Coiled coil</keyword>
<evidence type="ECO:0000313" key="14">
    <source>
        <dbReference type="Proteomes" id="UP001208041"/>
    </source>
</evidence>
<evidence type="ECO:0000256" key="6">
    <source>
        <dbReference type="ARBA" id="ARBA00022692"/>
    </source>
</evidence>
<dbReference type="RefSeq" id="WP_263954012.1">
    <property type="nucleotide sequence ID" value="NZ_JAOYFC010000002.1"/>
</dbReference>
<evidence type="ECO:0000256" key="3">
    <source>
        <dbReference type="ARBA" id="ARBA00022448"/>
    </source>
</evidence>
<evidence type="ECO:0000256" key="1">
    <source>
        <dbReference type="ARBA" id="ARBA00004377"/>
    </source>
</evidence>
<keyword evidence="7 9" id="KW-1133">Transmembrane helix</keyword>
<dbReference type="NCBIfam" id="TIGR01843">
    <property type="entry name" value="type_I_hlyD"/>
    <property type="match status" value="1"/>
</dbReference>
<evidence type="ECO:0000313" key="13">
    <source>
        <dbReference type="EMBL" id="MCV6825172.1"/>
    </source>
</evidence>
<feature type="domain" description="AprE-like long alpha-helical hairpin" evidence="11">
    <location>
        <begin position="103"/>
        <end position="283"/>
    </location>
</feature>
<dbReference type="Pfam" id="PF26002">
    <property type="entry name" value="Beta-barrel_AprE"/>
    <property type="match status" value="1"/>
</dbReference>
<dbReference type="InterPro" id="IPR058781">
    <property type="entry name" value="HH_AprE-like"/>
</dbReference>
<protein>
    <recommendedName>
        <fullName evidence="9">Membrane fusion protein (MFP) family protein</fullName>
    </recommendedName>
</protein>
<comment type="caution">
    <text evidence="13">The sequence shown here is derived from an EMBL/GenBank/DDBJ whole genome shotgun (WGS) entry which is preliminary data.</text>
</comment>
<feature type="coiled-coil region" evidence="10">
    <location>
        <begin position="235"/>
        <end position="262"/>
    </location>
</feature>
<dbReference type="PRINTS" id="PR01490">
    <property type="entry name" value="RTXTOXIND"/>
</dbReference>
<proteinExistence type="inferred from homology"/>
<feature type="transmembrane region" description="Helical" evidence="9">
    <location>
        <begin position="27"/>
        <end position="47"/>
    </location>
</feature>
<keyword evidence="8 9" id="KW-0472">Membrane</keyword>
<keyword evidence="14" id="KW-1185">Reference proteome</keyword>
<keyword evidence="3 9" id="KW-0813">Transport</keyword>
<dbReference type="Gene3D" id="2.40.30.170">
    <property type="match status" value="1"/>
</dbReference>
<dbReference type="InterPro" id="IPR050739">
    <property type="entry name" value="MFP"/>
</dbReference>